<dbReference type="Proteomes" id="UP000887579">
    <property type="component" value="Unplaced"/>
</dbReference>
<dbReference type="WBParaSite" id="ES5_v2.g15349.t1">
    <property type="protein sequence ID" value="ES5_v2.g15349.t1"/>
    <property type="gene ID" value="ES5_v2.g15349"/>
</dbReference>
<evidence type="ECO:0000313" key="2">
    <source>
        <dbReference type="WBParaSite" id="ES5_v2.g15349.t1"/>
    </source>
</evidence>
<proteinExistence type="predicted"/>
<protein>
    <submittedName>
        <fullName evidence="2">Endonuclease/exonuclease/phosphatase domain-containing protein</fullName>
    </submittedName>
</protein>
<evidence type="ECO:0000313" key="1">
    <source>
        <dbReference type="Proteomes" id="UP000887579"/>
    </source>
</evidence>
<reference evidence="2" key="1">
    <citation type="submission" date="2022-11" db="UniProtKB">
        <authorList>
            <consortium name="WormBaseParasite"/>
        </authorList>
    </citation>
    <scope>IDENTIFICATION</scope>
</reference>
<sequence length="294" mass="33622">MQFNTWIFGEHVIDGISKLSKHIKINKPDIVSLQEVQTKEVFEQLLQKLGPEWSGAISPCTTNSNIAIVTIHQIMNEMVATNTSHGANIKLKNTNEIISFWCLHLDWQSYGPYAANNKKVTKLEQIMKGEYSPVKDARGDDILALLEISEFQEALKYSNQNPIILCGDFNTPSHLDWIEENKDIHGGWIVEWPASYLLQTKAGLIDSFREIHPDPIKTPGITWSTVHQSSGYEWDYSIPEPLDRIDFIMYKSPKIKPVNSFTYSGNKPLQQMPNHENNDYPSDHFAVITDFLFK</sequence>
<accession>A0AC34FEG9</accession>
<name>A0AC34FEG9_9BILA</name>
<organism evidence="1 2">
    <name type="scientific">Panagrolaimus sp. ES5</name>
    <dbReference type="NCBI Taxonomy" id="591445"/>
    <lineage>
        <taxon>Eukaryota</taxon>
        <taxon>Metazoa</taxon>
        <taxon>Ecdysozoa</taxon>
        <taxon>Nematoda</taxon>
        <taxon>Chromadorea</taxon>
        <taxon>Rhabditida</taxon>
        <taxon>Tylenchina</taxon>
        <taxon>Panagrolaimomorpha</taxon>
        <taxon>Panagrolaimoidea</taxon>
        <taxon>Panagrolaimidae</taxon>
        <taxon>Panagrolaimus</taxon>
    </lineage>
</organism>